<evidence type="ECO:0000313" key="1">
    <source>
        <dbReference type="EMBL" id="OFC63597.1"/>
    </source>
</evidence>
<sequence>MLLNKILTGKNSTFAGTIKQTAHVMTSVSEVAFFGVLFTDGGEWLRVATDDISLAERVAFLQSGSSVRITVEGSIVQARSSYHRLVRIDII</sequence>
<accession>A0A1E7Z484</accession>
<protein>
    <submittedName>
        <fullName evidence="1">Uncharacterized protein</fullName>
    </submittedName>
</protein>
<evidence type="ECO:0000313" key="2">
    <source>
        <dbReference type="Proteomes" id="UP000243534"/>
    </source>
</evidence>
<name>A0A1E7Z484_9GAMM</name>
<dbReference type="RefSeq" id="WP_070133686.1">
    <property type="nucleotide sequence ID" value="NZ_MAYS01000057.1"/>
</dbReference>
<reference evidence="1 2" key="1">
    <citation type="submission" date="2016-07" db="EMBL/GenBank/DDBJ databases">
        <authorList>
            <person name="Yuval B."/>
        </authorList>
    </citation>
    <scope>NUCLEOTIDE SEQUENCE [LARGE SCALE GENOMIC DNA]</scope>
    <source>
        <strain evidence="1 2">IL</strain>
    </source>
</reference>
<comment type="caution">
    <text evidence="1">The sequence shown here is derived from an EMBL/GenBank/DDBJ whole genome shotgun (WGS) entry which is preliminary data.</text>
</comment>
<organism evidence="1 2">
    <name type="scientific">Candidatus Erwinia dacicola</name>
    <dbReference type="NCBI Taxonomy" id="252393"/>
    <lineage>
        <taxon>Bacteria</taxon>
        <taxon>Pseudomonadati</taxon>
        <taxon>Pseudomonadota</taxon>
        <taxon>Gammaproteobacteria</taxon>
        <taxon>Enterobacterales</taxon>
        <taxon>Erwiniaceae</taxon>
        <taxon>Erwinia</taxon>
    </lineage>
</organism>
<gene>
    <name evidence="1" type="ORF">BBW68_00635</name>
</gene>
<proteinExistence type="predicted"/>
<dbReference type="Proteomes" id="UP000243534">
    <property type="component" value="Unassembled WGS sequence"/>
</dbReference>
<dbReference type="AlphaFoldDB" id="A0A1E7Z484"/>
<dbReference type="EMBL" id="MAYS01000057">
    <property type="protein sequence ID" value="OFC63597.1"/>
    <property type="molecule type" value="Genomic_DNA"/>
</dbReference>